<gene>
    <name evidence="1" type="ORF">HMPREF9019_0208</name>
</gene>
<dbReference type="EMBL" id="ADEF01000072">
    <property type="protein sequence ID" value="EFA96487.1"/>
    <property type="molecule type" value="Genomic_DNA"/>
</dbReference>
<organism evidence="1 2">
    <name type="scientific">Hoylesella timonensis CRIS 5C-B1</name>
    <dbReference type="NCBI Taxonomy" id="679189"/>
    <lineage>
        <taxon>Bacteria</taxon>
        <taxon>Pseudomonadati</taxon>
        <taxon>Bacteroidota</taxon>
        <taxon>Bacteroidia</taxon>
        <taxon>Bacteroidales</taxon>
        <taxon>Prevotellaceae</taxon>
        <taxon>Hoylesella</taxon>
    </lineage>
</organism>
<name>D1W214_9BACT</name>
<keyword evidence="2" id="KW-1185">Reference proteome</keyword>
<accession>D1W214</accession>
<sequence length="37" mass="4455">MFLHNVDVFLIKPFHKIFVTFVLFFVKTSFFMKEPCG</sequence>
<comment type="caution">
    <text evidence="1">The sequence shown here is derived from an EMBL/GenBank/DDBJ whole genome shotgun (WGS) entry which is preliminary data.</text>
</comment>
<reference evidence="1 2" key="1">
    <citation type="submission" date="2009-12" db="EMBL/GenBank/DDBJ databases">
        <title>Genome Sequence of Prevotella timonensis CRIS 5C-B1.</title>
        <authorList>
            <person name="Durkin A.S."/>
            <person name="Madupu R."/>
            <person name="Torralba M."/>
            <person name="Methe B."/>
            <person name="Sutton G."/>
            <person name="Strausberg R.L."/>
            <person name="Nelson K.E."/>
        </authorList>
    </citation>
    <scope>NUCLEOTIDE SEQUENCE [LARGE SCALE GENOMIC DNA]</scope>
    <source>
        <strain evidence="1 2">CRIS 5C-B1</strain>
    </source>
</reference>
<proteinExistence type="predicted"/>
<dbReference type="AlphaFoldDB" id="D1W214"/>
<evidence type="ECO:0000313" key="1">
    <source>
        <dbReference type="EMBL" id="EFA96487.1"/>
    </source>
</evidence>
<evidence type="ECO:0000313" key="2">
    <source>
        <dbReference type="Proteomes" id="UP000004001"/>
    </source>
</evidence>
<protein>
    <submittedName>
        <fullName evidence="1">Uncharacterized protein</fullName>
    </submittedName>
</protein>
<dbReference type="Proteomes" id="UP000004001">
    <property type="component" value="Unassembled WGS sequence"/>
</dbReference>